<gene>
    <name evidence="1" type="ORF">RRF57_013281</name>
</gene>
<evidence type="ECO:0000313" key="2">
    <source>
        <dbReference type="Proteomes" id="UP001305414"/>
    </source>
</evidence>
<sequence length="177" mass="19628">MIGNFLFGELLSDAPEHNITPILKLIDFGSLERLQNGDGDEATGEQGNVLDVGIMMATLMLLLTGSKYVSETISVDATKLGGNEDVETPAKNILPDDLDRHPVDPCPEIEKDMRLLVAACMADLPVHRPRLSALERFVTRATRRRRPEDYGNPELETDQRISQIIQLCIFDAQVTRG</sequence>
<reference evidence="1 2" key="1">
    <citation type="submission" date="2023-10" db="EMBL/GenBank/DDBJ databases">
        <title>Draft genome sequence of Xylaria bambusicola isolate GMP-LS, the root and basal stem rot pathogen of sugarcane in Indonesia.</title>
        <authorList>
            <person name="Selvaraj P."/>
            <person name="Muralishankar V."/>
            <person name="Muruganantham S."/>
            <person name="Sp S."/>
            <person name="Haryani S."/>
            <person name="Lau K.J.X."/>
            <person name="Naqvi N.I."/>
        </authorList>
    </citation>
    <scope>NUCLEOTIDE SEQUENCE [LARGE SCALE GENOMIC DNA]</scope>
    <source>
        <strain evidence="1">GMP-LS</strain>
    </source>
</reference>
<dbReference type="Proteomes" id="UP001305414">
    <property type="component" value="Unassembled WGS sequence"/>
</dbReference>
<evidence type="ECO:0008006" key="3">
    <source>
        <dbReference type="Google" id="ProtNLM"/>
    </source>
</evidence>
<comment type="caution">
    <text evidence="1">The sequence shown here is derived from an EMBL/GenBank/DDBJ whole genome shotgun (WGS) entry which is preliminary data.</text>
</comment>
<dbReference type="AlphaFoldDB" id="A0AAN7ZE74"/>
<keyword evidence="2" id="KW-1185">Reference proteome</keyword>
<evidence type="ECO:0000313" key="1">
    <source>
        <dbReference type="EMBL" id="KAK5637566.1"/>
    </source>
</evidence>
<protein>
    <recommendedName>
        <fullName evidence="3">Protein kinase domain-containing protein</fullName>
    </recommendedName>
</protein>
<accession>A0AAN7ZE74</accession>
<name>A0AAN7ZE74_9PEZI</name>
<proteinExistence type="predicted"/>
<dbReference type="EMBL" id="JAWHQM010000138">
    <property type="protein sequence ID" value="KAK5637566.1"/>
    <property type="molecule type" value="Genomic_DNA"/>
</dbReference>
<organism evidence="1 2">
    <name type="scientific">Xylaria bambusicola</name>
    <dbReference type="NCBI Taxonomy" id="326684"/>
    <lineage>
        <taxon>Eukaryota</taxon>
        <taxon>Fungi</taxon>
        <taxon>Dikarya</taxon>
        <taxon>Ascomycota</taxon>
        <taxon>Pezizomycotina</taxon>
        <taxon>Sordariomycetes</taxon>
        <taxon>Xylariomycetidae</taxon>
        <taxon>Xylariales</taxon>
        <taxon>Xylariaceae</taxon>
        <taxon>Xylaria</taxon>
    </lineage>
</organism>